<dbReference type="InterPro" id="IPR011701">
    <property type="entry name" value="MFS"/>
</dbReference>
<dbReference type="AlphaFoldDB" id="A0A1E3PN55"/>
<feature type="transmembrane region" description="Helical" evidence="7">
    <location>
        <begin position="124"/>
        <end position="142"/>
    </location>
</feature>
<dbReference type="CDD" id="cd17323">
    <property type="entry name" value="MFS_Tpo1_MDR_like"/>
    <property type="match status" value="1"/>
</dbReference>
<dbReference type="STRING" id="857566.A0A1E3PN55"/>
<dbReference type="GO" id="GO:0022857">
    <property type="term" value="F:transmembrane transporter activity"/>
    <property type="evidence" value="ECO:0007669"/>
    <property type="project" value="InterPro"/>
</dbReference>
<dbReference type="EMBL" id="KV454408">
    <property type="protein sequence ID" value="ODQ66861.1"/>
    <property type="molecule type" value="Genomic_DNA"/>
</dbReference>
<feature type="region of interest" description="Disordered" evidence="6">
    <location>
        <begin position="1"/>
        <end position="23"/>
    </location>
</feature>
<accession>A0A1E3PN55</accession>
<feature type="transmembrane region" description="Helical" evidence="7">
    <location>
        <begin position="468"/>
        <end position="491"/>
    </location>
</feature>
<dbReference type="FunFam" id="1.20.1250.20:FF:000011">
    <property type="entry name" value="MFS multidrug transporter, putative"/>
    <property type="match status" value="1"/>
</dbReference>
<evidence type="ECO:0000256" key="5">
    <source>
        <dbReference type="ARBA" id="ARBA00023136"/>
    </source>
</evidence>
<keyword evidence="4 7" id="KW-1133">Transmembrane helix</keyword>
<keyword evidence="3 7" id="KW-0812">Transmembrane</keyword>
<dbReference type="PROSITE" id="PS50850">
    <property type="entry name" value="MFS"/>
    <property type="match status" value="1"/>
</dbReference>
<organism evidence="9 10">
    <name type="scientific">Nadsonia fulvescens var. elongata DSM 6958</name>
    <dbReference type="NCBI Taxonomy" id="857566"/>
    <lineage>
        <taxon>Eukaryota</taxon>
        <taxon>Fungi</taxon>
        <taxon>Dikarya</taxon>
        <taxon>Ascomycota</taxon>
        <taxon>Saccharomycotina</taxon>
        <taxon>Dipodascomycetes</taxon>
        <taxon>Dipodascales</taxon>
        <taxon>Dipodascales incertae sedis</taxon>
        <taxon>Nadsonia</taxon>
    </lineage>
</organism>
<dbReference type="Proteomes" id="UP000095009">
    <property type="component" value="Unassembled WGS sequence"/>
</dbReference>
<sequence>MSKGNNSDLLPPSNSEQYYPDPLLHTTSTEADAENQTLSNSRITQRFSFSHSMYSVGNKSIKSAFGDYLEVNESGKFTITPTLPPFGGGKEYPSLLPNHEIYTVEWDGPDDPNHPYNWTVKRKIPVALINGLNIIVVCWGSSVYSGGLPQVLEEFNVSKTIGLLGISIYILGFASGPIIWAPASELFGRKYPQLLSLLGFTIFSAASAVAKDIQTLLITRFFTGFLGAAPLAIVPAVYSDTFPAATRGYVLAIFTFAAYFGPMLGPVVGSFIAKNPSYGWRWTEYVTAIMGGVTLALNIFFLEETYHSQLLVQKAKSLRRLTGNWGIQARLERDELNFNELVSKNLIRPIKMLCTEPILFLINLFQSFLYGIMYMLLEAYPVVFHDGYKMHQGQDILPYFALILGQFLGCIICIAFEPYYLRRLNQNGGKAVPEARLPANIVGGIFLPIGLLWFAWSGNYPEVVHWMVPAVSGVATGIALTTIFLCCTTYLVDCYTQFAASAMAANVFMRSLFGFGFPLFATQMFKNLGVGWAGTLLGLIGVLMAPVPLFFYIYGPKIRARSKYSSI</sequence>
<feature type="domain" description="Major facilitator superfamily (MFS) profile" evidence="8">
    <location>
        <begin position="126"/>
        <end position="559"/>
    </location>
</feature>
<feature type="transmembrane region" description="Helical" evidence="7">
    <location>
        <begin position="358"/>
        <end position="376"/>
    </location>
</feature>
<dbReference type="InterPro" id="IPR036259">
    <property type="entry name" value="MFS_trans_sf"/>
</dbReference>
<evidence type="ECO:0000259" key="8">
    <source>
        <dbReference type="PROSITE" id="PS50850"/>
    </source>
</evidence>
<evidence type="ECO:0000256" key="3">
    <source>
        <dbReference type="ARBA" id="ARBA00022692"/>
    </source>
</evidence>
<dbReference type="GO" id="GO:0005886">
    <property type="term" value="C:plasma membrane"/>
    <property type="evidence" value="ECO:0007669"/>
    <property type="project" value="TreeGrafter"/>
</dbReference>
<reference evidence="9 10" key="1">
    <citation type="journal article" date="2016" name="Proc. Natl. Acad. Sci. U.S.A.">
        <title>Comparative genomics of biotechnologically important yeasts.</title>
        <authorList>
            <person name="Riley R."/>
            <person name="Haridas S."/>
            <person name="Wolfe K.H."/>
            <person name="Lopes M.R."/>
            <person name="Hittinger C.T."/>
            <person name="Goeker M."/>
            <person name="Salamov A.A."/>
            <person name="Wisecaver J.H."/>
            <person name="Long T.M."/>
            <person name="Calvey C.H."/>
            <person name="Aerts A.L."/>
            <person name="Barry K.W."/>
            <person name="Choi C."/>
            <person name="Clum A."/>
            <person name="Coughlan A.Y."/>
            <person name="Deshpande S."/>
            <person name="Douglass A.P."/>
            <person name="Hanson S.J."/>
            <person name="Klenk H.-P."/>
            <person name="LaButti K.M."/>
            <person name="Lapidus A."/>
            <person name="Lindquist E.A."/>
            <person name="Lipzen A.M."/>
            <person name="Meier-Kolthoff J.P."/>
            <person name="Ohm R.A."/>
            <person name="Otillar R.P."/>
            <person name="Pangilinan J.L."/>
            <person name="Peng Y."/>
            <person name="Rokas A."/>
            <person name="Rosa C.A."/>
            <person name="Scheuner C."/>
            <person name="Sibirny A.A."/>
            <person name="Slot J.C."/>
            <person name="Stielow J.B."/>
            <person name="Sun H."/>
            <person name="Kurtzman C.P."/>
            <person name="Blackwell M."/>
            <person name="Grigoriev I.V."/>
            <person name="Jeffries T.W."/>
        </authorList>
    </citation>
    <scope>NUCLEOTIDE SEQUENCE [LARGE SCALE GENOMIC DNA]</scope>
    <source>
        <strain evidence="9 10">DSM 6958</strain>
    </source>
</reference>
<evidence type="ECO:0000256" key="7">
    <source>
        <dbReference type="SAM" id="Phobius"/>
    </source>
</evidence>
<feature type="transmembrane region" description="Helical" evidence="7">
    <location>
        <begin position="437"/>
        <end position="456"/>
    </location>
</feature>
<feature type="transmembrane region" description="Helical" evidence="7">
    <location>
        <begin position="532"/>
        <end position="554"/>
    </location>
</feature>
<evidence type="ECO:0000313" key="9">
    <source>
        <dbReference type="EMBL" id="ODQ66861.1"/>
    </source>
</evidence>
<protein>
    <submittedName>
        <fullName evidence="9">Putative MFS multidrug transporter</fullName>
    </submittedName>
</protein>
<feature type="transmembrane region" description="Helical" evidence="7">
    <location>
        <begin position="250"/>
        <end position="273"/>
    </location>
</feature>
<feature type="compositionally biased region" description="Polar residues" evidence="6">
    <location>
        <begin position="1"/>
        <end position="17"/>
    </location>
</feature>
<name>A0A1E3PN55_9ASCO</name>
<gene>
    <name evidence="9" type="ORF">NADFUDRAFT_73963</name>
</gene>
<keyword evidence="10" id="KW-1185">Reference proteome</keyword>
<feature type="transmembrane region" description="Helical" evidence="7">
    <location>
        <begin position="194"/>
        <end position="210"/>
    </location>
</feature>
<dbReference type="Gene3D" id="1.20.1250.20">
    <property type="entry name" value="MFS general substrate transporter like domains"/>
    <property type="match status" value="1"/>
</dbReference>
<dbReference type="PANTHER" id="PTHR23502">
    <property type="entry name" value="MAJOR FACILITATOR SUPERFAMILY"/>
    <property type="match status" value="1"/>
</dbReference>
<dbReference type="SUPFAM" id="SSF103473">
    <property type="entry name" value="MFS general substrate transporter"/>
    <property type="match status" value="1"/>
</dbReference>
<proteinExistence type="predicted"/>
<feature type="transmembrane region" description="Helical" evidence="7">
    <location>
        <begin position="162"/>
        <end position="182"/>
    </location>
</feature>
<dbReference type="PANTHER" id="PTHR23502:SF31">
    <property type="entry name" value="POLYAMINE TRANSPORTER 1"/>
    <property type="match status" value="1"/>
</dbReference>
<evidence type="ECO:0000256" key="6">
    <source>
        <dbReference type="SAM" id="MobiDB-lite"/>
    </source>
</evidence>
<comment type="subcellular location">
    <subcellularLocation>
        <location evidence="1">Membrane</location>
        <topology evidence="1">Multi-pass membrane protein</topology>
    </subcellularLocation>
</comment>
<keyword evidence="5 7" id="KW-0472">Membrane</keyword>
<dbReference type="Pfam" id="PF07690">
    <property type="entry name" value="MFS_1"/>
    <property type="match status" value="1"/>
</dbReference>
<feature type="transmembrane region" description="Helical" evidence="7">
    <location>
        <begin position="498"/>
        <end position="520"/>
    </location>
</feature>
<dbReference type="InterPro" id="IPR020846">
    <property type="entry name" value="MFS_dom"/>
</dbReference>
<feature type="transmembrane region" description="Helical" evidence="7">
    <location>
        <begin position="396"/>
        <end position="416"/>
    </location>
</feature>
<evidence type="ECO:0000256" key="2">
    <source>
        <dbReference type="ARBA" id="ARBA00022448"/>
    </source>
</evidence>
<keyword evidence="2" id="KW-0813">Transport</keyword>
<evidence type="ECO:0000256" key="1">
    <source>
        <dbReference type="ARBA" id="ARBA00004141"/>
    </source>
</evidence>
<evidence type="ECO:0000313" key="10">
    <source>
        <dbReference type="Proteomes" id="UP000095009"/>
    </source>
</evidence>
<feature type="transmembrane region" description="Helical" evidence="7">
    <location>
        <begin position="216"/>
        <end position="238"/>
    </location>
</feature>
<dbReference type="OrthoDB" id="9986881at2759"/>
<evidence type="ECO:0000256" key="4">
    <source>
        <dbReference type="ARBA" id="ARBA00022989"/>
    </source>
</evidence>